<feature type="compositionally biased region" description="Basic and acidic residues" evidence="1">
    <location>
        <begin position="1"/>
        <end position="11"/>
    </location>
</feature>
<evidence type="ECO:0000313" key="2">
    <source>
        <dbReference type="EMBL" id="KTB40638.1"/>
    </source>
</evidence>
<evidence type="ECO:0000256" key="1">
    <source>
        <dbReference type="SAM" id="MobiDB-lite"/>
    </source>
</evidence>
<proteinExistence type="predicted"/>
<evidence type="ECO:0008006" key="4">
    <source>
        <dbReference type="Google" id="ProtNLM"/>
    </source>
</evidence>
<comment type="caution">
    <text evidence="2">The sequence shown here is derived from an EMBL/GenBank/DDBJ whole genome shotgun (WGS) entry which is preliminary data.</text>
</comment>
<organism evidence="2 3">
    <name type="scientific">Moniliophthora roreri</name>
    <name type="common">Frosty pod rot fungus</name>
    <name type="synonym">Monilia roreri</name>
    <dbReference type="NCBI Taxonomy" id="221103"/>
    <lineage>
        <taxon>Eukaryota</taxon>
        <taxon>Fungi</taxon>
        <taxon>Dikarya</taxon>
        <taxon>Basidiomycota</taxon>
        <taxon>Agaricomycotina</taxon>
        <taxon>Agaricomycetes</taxon>
        <taxon>Agaricomycetidae</taxon>
        <taxon>Agaricales</taxon>
        <taxon>Marasmiineae</taxon>
        <taxon>Marasmiaceae</taxon>
        <taxon>Moniliophthora</taxon>
    </lineage>
</organism>
<dbReference type="EMBL" id="LATX01001565">
    <property type="protein sequence ID" value="KTB40638.1"/>
    <property type="molecule type" value="Genomic_DNA"/>
</dbReference>
<evidence type="ECO:0000313" key="3">
    <source>
        <dbReference type="Proteomes" id="UP000054988"/>
    </source>
</evidence>
<reference evidence="2 3" key="1">
    <citation type="submission" date="2015-12" db="EMBL/GenBank/DDBJ databases">
        <title>Draft genome sequence of Moniliophthora roreri, the causal agent of frosty pod rot of cacao.</title>
        <authorList>
            <person name="Aime M.C."/>
            <person name="Diaz-Valderrama J.R."/>
            <person name="Kijpornyongpan T."/>
            <person name="Phillips-Mora W."/>
        </authorList>
    </citation>
    <scope>NUCLEOTIDE SEQUENCE [LARGE SCALE GENOMIC DNA]</scope>
    <source>
        <strain evidence="2 3">MCA 2952</strain>
    </source>
</reference>
<accession>A0A0W0FWT4</accession>
<sequence length="409" mass="47153">MSEETFIHETSPRTPVNVKDQPTHDSSTPGKRTRTSDDENQSDDENSGKSPKRHKSLSDSLPAEVRWVEDKEYSNNGGDIYLRVDGTLFLCHLEKLKRVRGLFREIFELKQPEDGEKQNGKPFCDIYLITSSDCRYMLDHIYGKLKLLRKLRVDRRSVHYPGALALLKAGRRLNLPDVHRAGLRALSVLFPCHTSNDGWPPAVHGLGGEIPEILFHRLFPIEIINLFHECELPLFAPMAYYYAAQLSFEDIILGVTRLDGSRENLNDFDKALILKGKDTLRLHRRNIQHEWLSNHGTERGTIENRLNGCSEATQPFTGKTCFEFLQEMKKDWNKHGHLDRADCLGTFPAEVLLKKCICSQCFEAYKARILEGTWKSWWELPAAFGYGSWNEVHRKQSALNKRMREDEEE</sequence>
<dbReference type="AlphaFoldDB" id="A0A0W0FWT4"/>
<name>A0A0W0FWT4_MONRR</name>
<feature type="region of interest" description="Disordered" evidence="1">
    <location>
        <begin position="1"/>
        <end position="60"/>
    </location>
</feature>
<dbReference type="Proteomes" id="UP000054988">
    <property type="component" value="Unassembled WGS sequence"/>
</dbReference>
<protein>
    <recommendedName>
        <fullName evidence="4">BTB domain-containing protein</fullName>
    </recommendedName>
</protein>
<gene>
    <name evidence="2" type="ORF">WG66_6799</name>
</gene>